<protein>
    <submittedName>
        <fullName evidence="2">Uncharacterized protein</fullName>
    </submittedName>
</protein>
<feature type="compositionally biased region" description="Basic and acidic residues" evidence="1">
    <location>
        <begin position="138"/>
        <end position="152"/>
    </location>
</feature>
<dbReference type="AlphaFoldDB" id="A0A6J8AFL9"/>
<proteinExistence type="predicted"/>
<keyword evidence="3" id="KW-1185">Reference proteome</keyword>
<gene>
    <name evidence="2" type="ORF">MCOR_6962</name>
</gene>
<dbReference type="EMBL" id="CACVKT020001347">
    <property type="protein sequence ID" value="CAC5366834.1"/>
    <property type="molecule type" value="Genomic_DNA"/>
</dbReference>
<evidence type="ECO:0000313" key="3">
    <source>
        <dbReference type="Proteomes" id="UP000507470"/>
    </source>
</evidence>
<name>A0A6J8AFL9_MYTCO</name>
<feature type="compositionally biased region" description="Basic residues" evidence="1">
    <location>
        <begin position="122"/>
        <end position="131"/>
    </location>
</feature>
<organism evidence="2 3">
    <name type="scientific">Mytilus coruscus</name>
    <name type="common">Sea mussel</name>
    <dbReference type="NCBI Taxonomy" id="42192"/>
    <lineage>
        <taxon>Eukaryota</taxon>
        <taxon>Metazoa</taxon>
        <taxon>Spiralia</taxon>
        <taxon>Lophotrochozoa</taxon>
        <taxon>Mollusca</taxon>
        <taxon>Bivalvia</taxon>
        <taxon>Autobranchia</taxon>
        <taxon>Pteriomorphia</taxon>
        <taxon>Mytilida</taxon>
        <taxon>Mytiloidea</taxon>
        <taxon>Mytilidae</taxon>
        <taxon>Mytilinae</taxon>
        <taxon>Mytilus</taxon>
    </lineage>
</organism>
<evidence type="ECO:0000256" key="1">
    <source>
        <dbReference type="SAM" id="MobiDB-lite"/>
    </source>
</evidence>
<evidence type="ECO:0000313" key="2">
    <source>
        <dbReference type="EMBL" id="CAC5366834.1"/>
    </source>
</evidence>
<dbReference type="Proteomes" id="UP000507470">
    <property type="component" value="Unassembled WGS sequence"/>
</dbReference>
<feature type="region of interest" description="Disordered" evidence="1">
    <location>
        <begin position="117"/>
        <end position="155"/>
    </location>
</feature>
<dbReference type="OrthoDB" id="6128724at2759"/>
<accession>A0A6J8AFL9</accession>
<sequence length="306" mass="34256">MEKDLNKVSVPTTSHGANSIASVYNGDLSIAVQESIHTIADQSAALCAEKGTCRIDRDEVKNCLEELLPSAEILLKLNNQAAAKPYFTEEGWLTVESVLRILEDQYLKQIKRKEFPSNVSQKKGKGKKSPRKNCFPTKDIESEGNERKRDVPDIEDNICNDKDGNITFFPDIMPVSSTASLSLLSKEKQKMIFIRTMEALKTVDEKEREILSRLVSVDSVMTALGGTLLVEDDLVGLSADSLPDRCLDDYVDLTIVQKFFISSAWLYLLSIVKEKQQKGGYIFCTYCNVFITIDNDDAVECNFCLL</sequence>
<reference evidence="2 3" key="1">
    <citation type="submission" date="2020-06" db="EMBL/GenBank/DDBJ databases">
        <authorList>
            <person name="Li R."/>
            <person name="Bekaert M."/>
        </authorList>
    </citation>
    <scope>NUCLEOTIDE SEQUENCE [LARGE SCALE GENOMIC DNA]</scope>
    <source>
        <strain evidence="3">wild</strain>
    </source>
</reference>